<evidence type="ECO:0000256" key="5">
    <source>
        <dbReference type="SAM" id="MobiDB-lite"/>
    </source>
</evidence>
<keyword evidence="8" id="KW-1185">Reference proteome</keyword>
<dbReference type="GO" id="GO:0016020">
    <property type="term" value="C:membrane"/>
    <property type="evidence" value="ECO:0007669"/>
    <property type="project" value="UniProtKB-SubCell"/>
</dbReference>
<evidence type="ECO:0000256" key="3">
    <source>
        <dbReference type="ARBA" id="ARBA00022989"/>
    </source>
</evidence>
<evidence type="ECO:0000313" key="8">
    <source>
        <dbReference type="Proteomes" id="UP001530377"/>
    </source>
</evidence>
<dbReference type="Pfam" id="PF03619">
    <property type="entry name" value="Solute_trans_a"/>
    <property type="match status" value="1"/>
</dbReference>
<dbReference type="SMART" id="SM01417">
    <property type="entry name" value="Solute_trans_a"/>
    <property type="match status" value="1"/>
</dbReference>
<proteinExistence type="predicted"/>
<feature type="transmembrane region" description="Helical" evidence="6">
    <location>
        <begin position="336"/>
        <end position="358"/>
    </location>
</feature>
<feature type="transmembrane region" description="Helical" evidence="6">
    <location>
        <begin position="296"/>
        <end position="316"/>
    </location>
</feature>
<evidence type="ECO:0000256" key="6">
    <source>
        <dbReference type="SAM" id="Phobius"/>
    </source>
</evidence>
<evidence type="ECO:0000256" key="4">
    <source>
        <dbReference type="ARBA" id="ARBA00023136"/>
    </source>
</evidence>
<feature type="transmembrane region" description="Helical" evidence="6">
    <location>
        <begin position="118"/>
        <end position="137"/>
    </location>
</feature>
<evidence type="ECO:0000256" key="2">
    <source>
        <dbReference type="ARBA" id="ARBA00022692"/>
    </source>
</evidence>
<comment type="caution">
    <text evidence="7">The sequence shown here is derived from an EMBL/GenBank/DDBJ whole genome shotgun (WGS) entry which is preliminary data.</text>
</comment>
<evidence type="ECO:0000256" key="1">
    <source>
        <dbReference type="ARBA" id="ARBA00004141"/>
    </source>
</evidence>
<dbReference type="PANTHER" id="PTHR23423">
    <property type="entry name" value="ORGANIC SOLUTE TRANSPORTER-RELATED"/>
    <property type="match status" value="1"/>
</dbReference>
<feature type="transmembrane region" description="Helical" evidence="6">
    <location>
        <begin position="50"/>
        <end position="72"/>
    </location>
</feature>
<protein>
    <submittedName>
        <fullName evidence="7">Uncharacterized protein</fullName>
    </submittedName>
</protein>
<feature type="transmembrane region" description="Helical" evidence="6">
    <location>
        <begin position="84"/>
        <end position="111"/>
    </location>
</feature>
<feature type="transmembrane region" description="Helical" evidence="6">
    <location>
        <begin position="254"/>
        <end position="276"/>
    </location>
</feature>
<sequence length="717" mass="81403">MTPIEDSCDAQNDNPTDRHHSSPGGAPDEGPGLSRSLPLTTLLMRRIGRAFALSSTAIFLLVVFPLLLHSAINDVRRGEGDVAAFYSAASFVIVTLVLSARSILSHLYNWYAPDVQKFVVRILFMVPLYSVQSWLGLRFHGPARIYIVLMRDLYEAYVIQSFVYYLIELLGGEERMADLLSRKEASLGCHPRFVSWAVPCLRLRWEMGIDFLDKIKHGVLQYVVIKTLITLLTTFVFLPSGWYGEGTFSYNTAYVYVTTILNVSVMYALYCLVKLFHAVKSDLRHPVDWHPVGKFLCVKGVIFFTFWQDVGIYFLRSHGFIGDVGNWSGDDVAGGIIDYLVCVEMVFFSIGHLFTFTYKEYLPEGMESENGKFGSSVLGWLFDGIDKRRRRRRRRRWSRNITSNGGSDVGDRRPALQSALLSHEYNDDDDADEDDDIVPCIDEHGNIVEESQSFQYRPPARSLSSSGFSKLEDPLSLREALWSSTVPRETLDDIKRLGVVSGHRGGIGLGNIERVSRKKVEEEKMVFQNHPVLEEKEQRRLDEIKPTEKRDAEDAIYHAFSQPQNAIGSVDARSGLQDNATESVPLEIKPKLDMPPPRKEAQYFLMHNPRQEQEFNIKNSSNLKKRLAAMGYEFYDIGDYCFAINAFMEALRADGTLVFVLSGRAACYLNHRAGPYCALINRAACRLLMENSPDCIIDQHDNDFQGDLKDLEEENYQ</sequence>
<feature type="transmembrane region" description="Helical" evidence="6">
    <location>
        <begin position="219"/>
        <end position="242"/>
    </location>
</feature>
<gene>
    <name evidence="7" type="ORF">ACHAXA_003276</name>
</gene>
<keyword evidence="4 6" id="KW-0472">Membrane</keyword>
<dbReference type="AlphaFoldDB" id="A0ABD3RCC8"/>
<dbReference type="Proteomes" id="UP001530377">
    <property type="component" value="Unassembled WGS sequence"/>
</dbReference>
<comment type="subcellular location">
    <subcellularLocation>
        <location evidence="1">Membrane</location>
        <topology evidence="1">Multi-pass membrane protein</topology>
    </subcellularLocation>
</comment>
<keyword evidence="2 6" id="KW-0812">Transmembrane</keyword>
<name>A0ABD3RCC8_9STRA</name>
<evidence type="ECO:0000313" key="7">
    <source>
        <dbReference type="EMBL" id="KAL3810672.1"/>
    </source>
</evidence>
<dbReference type="EMBL" id="JALLPB020000312">
    <property type="protein sequence ID" value="KAL3810672.1"/>
    <property type="molecule type" value="Genomic_DNA"/>
</dbReference>
<feature type="region of interest" description="Disordered" evidence="5">
    <location>
        <begin position="1"/>
        <end position="33"/>
    </location>
</feature>
<reference evidence="7 8" key="1">
    <citation type="submission" date="2024-10" db="EMBL/GenBank/DDBJ databases">
        <title>Updated reference genomes for cyclostephanoid diatoms.</title>
        <authorList>
            <person name="Roberts W.R."/>
            <person name="Alverson A.J."/>
        </authorList>
    </citation>
    <scope>NUCLEOTIDE SEQUENCE [LARGE SCALE GENOMIC DNA]</scope>
    <source>
        <strain evidence="7 8">AJA228-03</strain>
    </source>
</reference>
<dbReference type="InterPro" id="IPR005178">
    <property type="entry name" value="Ostalpha/TMEM184C"/>
</dbReference>
<accession>A0ABD3RCC8</accession>
<organism evidence="7 8">
    <name type="scientific">Cyclostephanos tholiformis</name>
    <dbReference type="NCBI Taxonomy" id="382380"/>
    <lineage>
        <taxon>Eukaryota</taxon>
        <taxon>Sar</taxon>
        <taxon>Stramenopiles</taxon>
        <taxon>Ochrophyta</taxon>
        <taxon>Bacillariophyta</taxon>
        <taxon>Coscinodiscophyceae</taxon>
        <taxon>Thalassiosirophycidae</taxon>
        <taxon>Stephanodiscales</taxon>
        <taxon>Stephanodiscaceae</taxon>
        <taxon>Cyclostephanos</taxon>
    </lineage>
</organism>
<keyword evidence="3 6" id="KW-1133">Transmembrane helix</keyword>